<reference evidence="1" key="1">
    <citation type="journal article" date="2012" name="PLoS ONE">
        <title>Gene sets for utilization of primary and secondary nutrition supplies in the distal gut of endangered iberian lynx.</title>
        <authorList>
            <person name="Alcaide M."/>
            <person name="Messina E."/>
            <person name="Richter M."/>
            <person name="Bargiela R."/>
            <person name="Peplies J."/>
            <person name="Huws S.A."/>
            <person name="Newbold C.J."/>
            <person name="Golyshin P.N."/>
            <person name="Simon M.A."/>
            <person name="Lopez G."/>
            <person name="Yakimov M.M."/>
            <person name="Ferrer M."/>
        </authorList>
    </citation>
    <scope>NUCLEOTIDE SEQUENCE</scope>
</reference>
<sequence>MKEQQGPRKNYPVLLIDTIGELGRIYAVGDVVFVGGSFSNTGGHNVLEPAAHAKPIIVGPSMQNFKDSYALLSKVKACKMVNNTTELTNELWILSKMTHAVKPWVLLLFR</sequence>
<comment type="caution">
    <text evidence="1">The sequence shown here is derived from an EMBL/GenBank/DDBJ whole genome shotgun (WGS) entry which is preliminary data.</text>
</comment>
<dbReference type="PANTHER" id="PTHR42755">
    <property type="entry name" value="3-DEOXY-MANNO-OCTULOSONATE CYTIDYLYLTRANSFERASE"/>
    <property type="match status" value="1"/>
</dbReference>
<protein>
    <submittedName>
        <fullName evidence="1">3-deoxy-D-manno-octulosonic-acid transferase</fullName>
    </submittedName>
</protein>
<dbReference type="Gene3D" id="3.40.50.2000">
    <property type="entry name" value="Glycogen Phosphorylase B"/>
    <property type="match status" value="1"/>
</dbReference>
<keyword evidence="1" id="KW-0808">Transferase</keyword>
<accession>J9FQ35</accession>
<evidence type="ECO:0000313" key="1">
    <source>
        <dbReference type="EMBL" id="EJW96573.1"/>
    </source>
</evidence>
<dbReference type="GO" id="GO:0016740">
    <property type="term" value="F:transferase activity"/>
    <property type="evidence" value="ECO:0007669"/>
    <property type="project" value="UniProtKB-KW"/>
</dbReference>
<proteinExistence type="predicted"/>
<name>J9FQ35_9ZZZZ</name>
<dbReference type="AlphaFoldDB" id="J9FQ35"/>
<gene>
    <name evidence="1" type="ORF">EVA_15320</name>
</gene>
<organism evidence="1">
    <name type="scientific">gut metagenome</name>
    <dbReference type="NCBI Taxonomy" id="749906"/>
    <lineage>
        <taxon>unclassified sequences</taxon>
        <taxon>metagenomes</taxon>
        <taxon>organismal metagenomes</taxon>
    </lineage>
</organism>
<dbReference type="GO" id="GO:0009245">
    <property type="term" value="P:lipid A biosynthetic process"/>
    <property type="evidence" value="ECO:0007669"/>
    <property type="project" value="TreeGrafter"/>
</dbReference>
<dbReference type="EMBL" id="AMCI01005211">
    <property type="protein sequence ID" value="EJW96573.1"/>
    <property type="molecule type" value="Genomic_DNA"/>
</dbReference>
<dbReference type="GO" id="GO:0005886">
    <property type="term" value="C:plasma membrane"/>
    <property type="evidence" value="ECO:0007669"/>
    <property type="project" value="TreeGrafter"/>
</dbReference>
<dbReference type="PANTHER" id="PTHR42755:SF1">
    <property type="entry name" value="3-DEOXY-D-MANNO-OCTULOSONIC ACID TRANSFERASE, MITOCHONDRIAL-RELATED"/>
    <property type="match status" value="1"/>
</dbReference>
<dbReference type="InterPro" id="IPR039901">
    <property type="entry name" value="Kdotransferase"/>
</dbReference>